<dbReference type="RefSeq" id="WP_195870336.1">
    <property type="nucleotide sequence ID" value="NZ_JADOET010000002.1"/>
</dbReference>
<reference evidence="1 2" key="1">
    <citation type="submission" date="2020-11" db="EMBL/GenBank/DDBJ databases">
        <title>Winogradskyella marina sp. nov., isolated from marine sediment.</title>
        <authorList>
            <person name="Bo J."/>
            <person name="Wang S."/>
            <person name="Song X."/>
            <person name="Du Z."/>
        </authorList>
    </citation>
    <scope>NUCLEOTIDE SEQUENCE [LARGE SCALE GENOMIC DNA]</scope>
    <source>
        <strain evidence="1 2">F6397</strain>
    </source>
</reference>
<sequence>MNTFQPTAIVNLQNFIHPTNVERLINKFIKKHINEEEQPLNIDYSKGIISYYSAINNEVLETKFETELNELLWKITNDIKSEIDLSNVKLNNKEKFKYWNTILNSFEYIEDDNFEVISTFPICLKPSEEIKDYLKKKYQFPLELENNEVSYFTLKPKYSRKDLQKIYDFMDDNLFIDADEYSFEDFYSVLNYIEIKETVRFNTSTENIVCLFNEMSNLFIDLTRKRIEESERFKTKSGAILSVSNYESTINRIKNKSNSDLDKIRAFFSENFPK</sequence>
<name>A0ABS0EF38_9FLAO</name>
<dbReference type="EMBL" id="JADOET010000002">
    <property type="protein sequence ID" value="MBF8149061.1"/>
    <property type="molecule type" value="Genomic_DNA"/>
</dbReference>
<evidence type="ECO:0000313" key="1">
    <source>
        <dbReference type="EMBL" id="MBF8149061.1"/>
    </source>
</evidence>
<proteinExistence type="predicted"/>
<keyword evidence="2" id="KW-1185">Reference proteome</keyword>
<organism evidence="1 2">
    <name type="scientific">Winogradskyella marina</name>
    <dbReference type="NCBI Taxonomy" id="2785530"/>
    <lineage>
        <taxon>Bacteria</taxon>
        <taxon>Pseudomonadati</taxon>
        <taxon>Bacteroidota</taxon>
        <taxon>Flavobacteriia</taxon>
        <taxon>Flavobacteriales</taxon>
        <taxon>Flavobacteriaceae</taxon>
        <taxon>Winogradskyella</taxon>
    </lineage>
</organism>
<dbReference type="Proteomes" id="UP000611215">
    <property type="component" value="Unassembled WGS sequence"/>
</dbReference>
<accession>A0ABS0EF38</accession>
<protein>
    <submittedName>
        <fullName evidence="1">Uncharacterized protein</fullName>
    </submittedName>
</protein>
<gene>
    <name evidence="1" type="ORF">ITJ86_04090</name>
</gene>
<comment type="caution">
    <text evidence="1">The sequence shown here is derived from an EMBL/GenBank/DDBJ whole genome shotgun (WGS) entry which is preliminary data.</text>
</comment>
<evidence type="ECO:0000313" key="2">
    <source>
        <dbReference type="Proteomes" id="UP000611215"/>
    </source>
</evidence>